<evidence type="ECO:0000313" key="2">
    <source>
        <dbReference type="Proteomes" id="UP000198757"/>
    </source>
</evidence>
<dbReference type="AlphaFoldDB" id="A0A1G7B116"/>
<proteinExistence type="predicted"/>
<dbReference type="STRING" id="1285928.SAMN04487894_1263"/>
<reference evidence="2" key="1">
    <citation type="submission" date="2016-10" db="EMBL/GenBank/DDBJ databases">
        <authorList>
            <person name="Varghese N."/>
            <person name="Submissions S."/>
        </authorList>
    </citation>
    <scope>NUCLEOTIDE SEQUENCE [LARGE SCALE GENOMIC DNA]</scope>
    <source>
        <strain evidence="2">DSM 25811 / CCM 8410 / LMG 26954 / E90</strain>
    </source>
</reference>
<evidence type="ECO:0000313" key="1">
    <source>
        <dbReference type="EMBL" id="SDE19935.1"/>
    </source>
</evidence>
<sequence length="110" mass="12886">MSLIKAIKRLEYANYLIKRKASGDLETFARKMNLYRNATKGILSQMRELGATIIYDRQRKTYCYTEDGEFCISRFMKYGDLLTREDACEIGKPEEVCFSEKAIFVLCREI</sequence>
<keyword evidence="2" id="KW-1185">Reference proteome</keyword>
<organism evidence="1 2">
    <name type="scientific">Niabella drilacis (strain DSM 25811 / CCM 8410 / CCUG 62505 / LMG 26954 / E90)</name>
    <dbReference type="NCBI Taxonomy" id="1285928"/>
    <lineage>
        <taxon>Bacteria</taxon>
        <taxon>Pseudomonadati</taxon>
        <taxon>Bacteroidota</taxon>
        <taxon>Chitinophagia</taxon>
        <taxon>Chitinophagales</taxon>
        <taxon>Chitinophagaceae</taxon>
        <taxon>Niabella</taxon>
    </lineage>
</organism>
<dbReference type="OrthoDB" id="1163801at2"/>
<dbReference type="RefSeq" id="WP_090393390.1">
    <property type="nucleotide sequence ID" value="NZ_FMZO01000026.1"/>
</dbReference>
<protein>
    <submittedName>
        <fullName evidence="1">Uncharacterized protein</fullName>
    </submittedName>
</protein>
<gene>
    <name evidence="1" type="ORF">SAMN04487894_1263</name>
</gene>
<dbReference type="EMBL" id="FMZO01000026">
    <property type="protein sequence ID" value="SDE19935.1"/>
    <property type="molecule type" value="Genomic_DNA"/>
</dbReference>
<accession>A0A1G7B116</accession>
<dbReference type="Proteomes" id="UP000198757">
    <property type="component" value="Unassembled WGS sequence"/>
</dbReference>
<name>A0A1G7B116_NIADE</name>